<name>A0A7W4QF60_9GAMM</name>
<evidence type="ECO:0000313" key="2">
    <source>
        <dbReference type="EMBL" id="MBB2496293.1"/>
    </source>
</evidence>
<proteinExistence type="predicted"/>
<dbReference type="Proteomes" id="UP000542720">
    <property type="component" value="Unassembled WGS sequence"/>
</dbReference>
<dbReference type="Gene3D" id="3.30.420.180">
    <property type="entry name" value="CobE/GbiG C-terminal domain"/>
    <property type="match status" value="1"/>
</dbReference>
<organism evidence="2 3">
    <name type="scientific">Aquipseudomonas ullengensis</name>
    <dbReference type="NCBI Taxonomy" id="2759166"/>
    <lineage>
        <taxon>Bacteria</taxon>
        <taxon>Pseudomonadati</taxon>
        <taxon>Pseudomonadota</taxon>
        <taxon>Gammaproteobacteria</taxon>
        <taxon>Pseudomonadales</taxon>
        <taxon>Pseudomonadaceae</taxon>
        <taxon>Aquipseudomonas</taxon>
    </lineage>
</organism>
<dbReference type="PANTHER" id="PTHR37477:SF1">
    <property type="entry name" value="COBALT-PRECORRIN-5A HYDROLASE"/>
    <property type="match status" value="1"/>
</dbReference>
<dbReference type="Pfam" id="PF01890">
    <property type="entry name" value="CbiG_C"/>
    <property type="match status" value="1"/>
</dbReference>
<protein>
    <submittedName>
        <fullName evidence="2">Cobalamin biosynthesis protein</fullName>
    </submittedName>
</protein>
<dbReference type="PANTHER" id="PTHR37477">
    <property type="entry name" value="COBALT-PRECORRIN-5A HYDROLASE"/>
    <property type="match status" value="1"/>
</dbReference>
<reference evidence="2 3" key="1">
    <citation type="submission" date="2020-08" db="EMBL/GenBank/DDBJ databases">
        <authorList>
            <person name="Kim C.M."/>
        </authorList>
    </citation>
    <scope>NUCLEOTIDE SEQUENCE [LARGE SCALE GENOMIC DNA]</scope>
    <source>
        <strain evidence="2 3">UL070</strain>
    </source>
</reference>
<feature type="domain" description="CobE/GbiG C-terminal" evidence="1">
    <location>
        <begin position="4"/>
        <end position="127"/>
    </location>
</feature>
<dbReference type="EMBL" id="JACJUD010000004">
    <property type="protein sequence ID" value="MBB2496293.1"/>
    <property type="molecule type" value="Genomic_DNA"/>
</dbReference>
<dbReference type="SUPFAM" id="SSF159664">
    <property type="entry name" value="CobE/GbiG C-terminal domain-like"/>
    <property type="match status" value="1"/>
</dbReference>
<evidence type="ECO:0000259" key="1">
    <source>
        <dbReference type="Pfam" id="PF01890"/>
    </source>
</evidence>
<dbReference type="InterPro" id="IPR052553">
    <property type="entry name" value="CbiG_hydrolase"/>
</dbReference>
<dbReference type="InterPro" id="IPR002750">
    <property type="entry name" value="CobE/GbiG_C"/>
</dbReference>
<dbReference type="AlphaFoldDB" id="A0A7W4QF60"/>
<keyword evidence="3" id="KW-1185">Reference proteome</keyword>
<sequence>MLYIAGLGCRRGCPEADLYDLLAQTLRVHGLQPADLSGLASIEQKRDEPGLLALAQHLDLPLTLFSPDQLSPFAERVTQLSVAALHSTGSASVAEACALAQVEALTGATASLLISRHSSAQATFALAGVMAIADDFIDKQERA</sequence>
<gene>
    <name evidence="2" type="ORF">H3H51_14775</name>
</gene>
<evidence type="ECO:0000313" key="3">
    <source>
        <dbReference type="Proteomes" id="UP000542720"/>
    </source>
</evidence>
<accession>A0A7W4QF60</accession>
<dbReference type="GO" id="GO:0009236">
    <property type="term" value="P:cobalamin biosynthetic process"/>
    <property type="evidence" value="ECO:0007669"/>
    <property type="project" value="InterPro"/>
</dbReference>
<dbReference type="InterPro" id="IPR036518">
    <property type="entry name" value="CobE/GbiG_C_sf"/>
</dbReference>
<comment type="caution">
    <text evidence="2">The sequence shown here is derived from an EMBL/GenBank/DDBJ whole genome shotgun (WGS) entry which is preliminary data.</text>
</comment>